<keyword evidence="5" id="KW-0645">Protease</keyword>
<dbReference type="PROSITE" id="PS00631">
    <property type="entry name" value="CYTOSOL_AP"/>
    <property type="match status" value="1"/>
</dbReference>
<evidence type="ECO:0000313" key="9">
    <source>
        <dbReference type="Proteomes" id="UP000245383"/>
    </source>
</evidence>
<accession>A0A2T9YY98</accession>
<comment type="similarity">
    <text evidence="3">Belongs to the peptidase M17 family.</text>
</comment>
<dbReference type="GO" id="GO:0006508">
    <property type="term" value="P:proteolysis"/>
    <property type="evidence" value="ECO:0007669"/>
    <property type="project" value="UniProtKB-KW"/>
</dbReference>
<organism evidence="8 9">
    <name type="scientific">Smittium simulii</name>
    <dbReference type="NCBI Taxonomy" id="133385"/>
    <lineage>
        <taxon>Eukaryota</taxon>
        <taxon>Fungi</taxon>
        <taxon>Fungi incertae sedis</taxon>
        <taxon>Zoopagomycota</taxon>
        <taxon>Kickxellomycotina</taxon>
        <taxon>Harpellomycetes</taxon>
        <taxon>Harpellales</taxon>
        <taxon>Legeriomycetaceae</taxon>
        <taxon>Smittium</taxon>
    </lineage>
</organism>
<dbReference type="PRINTS" id="PR00481">
    <property type="entry name" value="LAMNOPPTDASE"/>
</dbReference>
<dbReference type="GO" id="GO:0005737">
    <property type="term" value="C:cytoplasm"/>
    <property type="evidence" value="ECO:0007669"/>
    <property type="project" value="InterPro"/>
</dbReference>
<evidence type="ECO:0000256" key="2">
    <source>
        <dbReference type="ARBA" id="ARBA00001585"/>
    </source>
</evidence>
<evidence type="ECO:0000256" key="6">
    <source>
        <dbReference type="ARBA" id="ARBA00022801"/>
    </source>
</evidence>
<dbReference type="Pfam" id="PF02789">
    <property type="entry name" value="Peptidase_M17_N"/>
    <property type="match status" value="1"/>
</dbReference>
<name>A0A2T9YY98_9FUNG</name>
<dbReference type="GO" id="GO:0070006">
    <property type="term" value="F:metalloaminopeptidase activity"/>
    <property type="evidence" value="ECO:0007669"/>
    <property type="project" value="InterPro"/>
</dbReference>
<keyword evidence="9" id="KW-1185">Reference proteome</keyword>
<dbReference type="SUPFAM" id="SSF52949">
    <property type="entry name" value="Macro domain-like"/>
    <property type="match status" value="1"/>
</dbReference>
<evidence type="ECO:0000256" key="5">
    <source>
        <dbReference type="ARBA" id="ARBA00022670"/>
    </source>
</evidence>
<comment type="catalytic activity">
    <reaction evidence="2">
        <text>Release of N-terminal proline from a peptide.</text>
        <dbReference type="EC" id="3.4.11.5"/>
    </reaction>
</comment>
<dbReference type="InterPro" id="IPR008283">
    <property type="entry name" value="Peptidase_M17_N"/>
</dbReference>
<reference evidence="8 9" key="1">
    <citation type="journal article" date="2018" name="MBio">
        <title>Comparative Genomics Reveals the Core Gene Toolbox for the Fungus-Insect Symbiosis.</title>
        <authorList>
            <person name="Wang Y."/>
            <person name="Stata M."/>
            <person name="Wang W."/>
            <person name="Stajich J.E."/>
            <person name="White M.M."/>
            <person name="Moncalvo J.M."/>
        </authorList>
    </citation>
    <scope>NUCLEOTIDE SEQUENCE [LARGE SCALE GENOMIC DNA]</scope>
    <source>
        <strain evidence="8 9">SWE-8-4</strain>
    </source>
</reference>
<dbReference type="Gene3D" id="3.40.220.10">
    <property type="entry name" value="Leucine Aminopeptidase, subunit E, domain 1"/>
    <property type="match status" value="1"/>
</dbReference>
<evidence type="ECO:0000256" key="4">
    <source>
        <dbReference type="ARBA" id="ARBA00022438"/>
    </source>
</evidence>
<dbReference type="InterPro" id="IPR023042">
    <property type="entry name" value="Peptidase_M17_leu_NH2_pept"/>
</dbReference>
<dbReference type="InterPro" id="IPR000819">
    <property type="entry name" value="Peptidase_M17_C"/>
</dbReference>
<proteinExistence type="inferred from homology"/>
<evidence type="ECO:0000256" key="3">
    <source>
        <dbReference type="ARBA" id="ARBA00009528"/>
    </source>
</evidence>
<dbReference type="PANTHER" id="PTHR11963:SF23">
    <property type="entry name" value="CYTOSOL AMINOPEPTIDASE"/>
    <property type="match status" value="1"/>
</dbReference>
<comment type="catalytic activity">
    <reaction evidence="1">
        <text>Release of an N-terminal amino acid, Xaa-|-Yaa-, in which Xaa is preferably Leu, but may be other amino acids including Pro although not Arg or Lys, and Yaa may be Pro. Amino acid amides and methyl esters are also readily hydrolyzed, but rates on arylamides are exceedingly low.</text>
        <dbReference type="EC" id="3.4.11.1"/>
    </reaction>
</comment>
<dbReference type="Pfam" id="PF00883">
    <property type="entry name" value="Peptidase_M17"/>
    <property type="match status" value="1"/>
</dbReference>
<dbReference type="Gene3D" id="3.40.630.10">
    <property type="entry name" value="Zn peptidases"/>
    <property type="match status" value="1"/>
</dbReference>
<keyword evidence="4" id="KW-0031">Aminopeptidase</keyword>
<dbReference type="HAMAP" id="MF_00181">
    <property type="entry name" value="Cytosol_peptidase_M17"/>
    <property type="match status" value="1"/>
</dbReference>
<dbReference type="InterPro" id="IPR043472">
    <property type="entry name" value="Macro_dom-like"/>
</dbReference>
<feature type="domain" description="Cytosol aminopeptidase" evidence="7">
    <location>
        <begin position="333"/>
        <end position="340"/>
    </location>
</feature>
<dbReference type="GO" id="GO:0030145">
    <property type="term" value="F:manganese ion binding"/>
    <property type="evidence" value="ECO:0007669"/>
    <property type="project" value="InterPro"/>
</dbReference>
<dbReference type="STRING" id="133385.A0A2T9YY98"/>
<sequence>MNVNKGVIIGIFDDLQFSSPNAFVATALKCSQESILTQLNALNFKGKVGDTYCSFDSIDSFGSTQVIIVGVGKSNEEEDIKTENIRLATANGVRGLIEKKVTDIKVDILSNPQAAAEGAYLSIYKYDATKNDKNTPVSLFPYSVQTNDGFLSDCELTAWNVGKVFAESQNWARTLATTPANFMTPTIFGNEVLRELSQFDNVQVNLHDRAWAAQHKMGLFLGVTNGSLEPPCFAEIIYTGPCDHEVPTALVGKGVTFDSGGISLKPSKNMDLMKADMGGAAAVVSAIRGIAALKVPIYAVACIPLCENLPSGCATKPGDVHRGMNGKTVEILNTDAEGRLILADALTYVVDTYNPSTVIDVATLTGAMVVALGEVYTGVFTSSNKLWERLHAASRKSGDGFWRMPLHSTYLKSMESKIADIANISNSSGAGSASAAMFLREFLGSNKKIDINEQNADRASEDGPKWAHMDIAGTMETSNTTSYNVNSLTGRPTRGLIEFMQSVSKTPL</sequence>
<dbReference type="EMBL" id="MBFR01000014">
    <property type="protein sequence ID" value="PVU97321.1"/>
    <property type="molecule type" value="Genomic_DNA"/>
</dbReference>
<gene>
    <name evidence="8" type="ORF">BB561_000644</name>
</gene>
<comment type="caution">
    <text evidence="8">The sequence shown here is derived from an EMBL/GenBank/DDBJ whole genome shotgun (WGS) entry which is preliminary data.</text>
</comment>
<evidence type="ECO:0000256" key="1">
    <source>
        <dbReference type="ARBA" id="ARBA00000135"/>
    </source>
</evidence>
<dbReference type="AlphaFoldDB" id="A0A2T9YY98"/>
<keyword evidence="6" id="KW-0378">Hydrolase</keyword>
<protein>
    <recommendedName>
        <fullName evidence="7">Cytosol aminopeptidase domain-containing protein</fullName>
    </recommendedName>
</protein>
<dbReference type="SUPFAM" id="SSF53187">
    <property type="entry name" value="Zn-dependent exopeptidases"/>
    <property type="match status" value="1"/>
</dbReference>
<dbReference type="CDD" id="cd00433">
    <property type="entry name" value="Peptidase_M17"/>
    <property type="match status" value="1"/>
</dbReference>
<dbReference type="Proteomes" id="UP000245383">
    <property type="component" value="Unassembled WGS sequence"/>
</dbReference>
<dbReference type="PANTHER" id="PTHR11963">
    <property type="entry name" value="LEUCINE AMINOPEPTIDASE-RELATED"/>
    <property type="match status" value="1"/>
</dbReference>
<evidence type="ECO:0000259" key="7">
    <source>
        <dbReference type="PROSITE" id="PS00631"/>
    </source>
</evidence>
<dbReference type="OrthoDB" id="412814at2759"/>
<dbReference type="InterPro" id="IPR011356">
    <property type="entry name" value="Leucine_aapep/pepB"/>
</dbReference>
<evidence type="ECO:0000313" key="8">
    <source>
        <dbReference type="EMBL" id="PVU97321.1"/>
    </source>
</evidence>